<feature type="domain" description="PKD" evidence="10">
    <location>
        <begin position="704"/>
        <end position="785"/>
    </location>
</feature>
<keyword evidence="5" id="KW-0378">Hydrolase</keyword>
<dbReference type="InterPro" id="IPR013783">
    <property type="entry name" value="Ig-like_fold"/>
</dbReference>
<dbReference type="EMBL" id="JQEC01000002">
    <property type="protein sequence ID" value="KGJ97547.1"/>
    <property type="molecule type" value="Genomic_DNA"/>
</dbReference>
<dbReference type="GO" id="GO:0006508">
    <property type="term" value="P:proteolysis"/>
    <property type="evidence" value="ECO:0007669"/>
    <property type="project" value="UniProtKB-KW"/>
</dbReference>
<dbReference type="Gene3D" id="2.60.120.380">
    <property type="match status" value="3"/>
</dbReference>
<evidence type="ECO:0000313" key="12">
    <source>
        <dbReference type="Proteomes" id="UP000029868"/>
    </source>
</evidence>
<dbReference type="Pfam" id="PF18911">
    <property type="entry name" value="PKD_4"/>
    <property type="match status" value="3"/>
</dbReference>
<keyword evidence="4 9" id="KW-0732">Signal</keyword>
<dbReference type="Pfam" id="PF05572">
    <property type="entry name" value="Peptidase_M43"/>
    <property type="match status" value="1"/>
</dbReference>
<accession>A0A099L5Y3</accession>
<evidence type="ECO:0000256" key="9">
    <source>
        <dbReference type="SAM" id="SignalP"/>
    </source>
</evidence>
<dbReference type="SUPFAM" id="SSF55486">
    <property type="entry name" value="Metalloproteases ('zincins'), catalytic domain"/>
    <property type="match status" value="1"/>
</dbReference>
<evidence type="ECO:0000256" key="5">
    <source>
        <dbReference type="ARBA" id="ARBA00022801"/>
    </source>
</evidence>
<dbReference type="InterPro" id="IPR000601">
    <property type="entry name" value="PKD_dom"/>
</dbReference>
<dbReference type="PATRIC" id="fig|28229.3.peg.292"/>
<dbReference type="InterPro" id="IPR024079">
    <property type="entry name" value="MetalloPept_cat_dom_sf"/>
</dbReference>
<dbReference type="InterPro" id="IPR035986">
    <property type="entry name" value="PKD_dom_sf"/>
</dbReference>
<gene>
    <name evidence="11" type="ORF">GAB14E_1136</name>
</gene>
<dbReference type="PANTHER" id="PTHR47466:SF1">
    <property type="entry name" value="METALLOPROTEASE MEP1 (AFU_ORTHOLOGUE AFUA_1G07730)-RELATED"/>
    <property type="match status" value="1"/>
</dbReference>
<dbReference type="Proteomes" id="UP000029868">
    <property type="component" value="Unassembled WGS sequence"/>
</dbReference>
<reference evidence="11 12" key="1">
    <citation type="submission" date="2014-08" db="EMBL/GenBank/DDBJ databases">
        <title>Genomic and Phenotypic Diversity of Colwellia psychrerythraea strains from Disparate Marine Basins.</title>
        <authorList>
            <person name="Techtmann S.M."/>
            <person name="Stelling S.C."/>
            <person name="Utturkar S.M."/>
            <person name="Alshibli N."/>
            <person name="Harris A."/>
            <person name="Brown S.D."/>
            <person name="Hazen T.C."/>
        </authorList>
    </citation>
    <scope>NUCLEOTIDE SEQUENCE [LARGE SCALE GENOMIC DNA]</scope>
    <source>
        <strain evidence="11 12">GAB14E</strain>
    </source>
</reference>
<name>A0A099L5Y3_COLPS</name>
<feature type="signal peptide" evidence="9">
    <location>
        <begin position="1"/>
        <end position="24"/>
    </location>
</feature>
<evidence type="ECO:0000256" key="1">
    <source>
        <dbReference type="ARBA" id="ARBA00008721"/>
    </source>
</evidence>
<protein>
    <submittedName>
        <fullName evidence="11">Peptidase M43B pregnancy-associated plasma-A</fullName>
    </submittedName>
</protein>
<evidence type="ECO:0000256" key="7">
    <source>
        <dbReference type="ARBA" id="ARBA00023049"/>
    </source>
</evidence>
<keyword evidence="2" id="KW-0645">Protease</keyword>
<dbReference type="PROSITE" id="PS50093">
    <property type="entry name" value="PKD"/>
    <property type="match status" value="3"/>
</dbReference>
<dbReference type="SMART" id="SM00089">
    <property type="entry name" value="PKD"/>
    <property type="match status" value="3"/>
</dbReference>
<organism evidence="11 12">
    <name type="scientific">Colwellia psychrerythraea</name>
    <name type="common">Vibrio psychroerythus</name>
    <dbReference type="NCBI Taxonomy" id="28229"/>
    <lineage>
        <taxon>Bacteria</taxon>
        <taxon>Pseudomonadati</taxon>
        <taxon>Pseudomonadota</taxon>
        <taxon>Gammaproteobacteria</taxon>
        <taxon>Alteromonadales</taxon>
        <taxon>Colwelliaceae</taxon>
        <taxon>Colwellia</taxon>
    </lineage>
</organism>
<evidence type="ECO:0000256" key="4">
    <source>
        <dbReference type="ARBA" id="ARBA00022729"/>
    </source>
</evidence>
<proteinExistence type="inferred from homology"/>
<keyword evidence="3" id="KW-0479">Metal-binding</keyword>
<feature type="domain" description="PKD" evidence="10">
    <location>
        <begin position="931"/>
        <end position="1019"/>
    </location>
</feature>
<comment type="similarity">
    <text evidence="1">Belongs to the peptidase M43B family.</text>
</comment>
<evidence type="ECO:0000256" key="3">
    <source>
        <dbReference type="ARBA" id="ARBA00022723"/>
    </source>
</evidence>
<dbReference type="OrthoDB" id="6278496at2"/>
<dbReference type="Gene3D" id="2.60.40.10">
    <property type="entry name" value="Immunoglobulins"/>
    <property type="match status" value="3"/>
</dbReference>
<evidence type="ECO:0000313" key="11">
    <source>
        <dbReference type="EMBL" id="KGJ97547.1"/>
    </source>
</evidence>
<feature type="chain" id="PRO_5001957677" evidence="9">
    <location>
        <begin position="25"/>
        <end position="1134"/>
    </location>
</feature>
<dbReference type="AlphaFoldDB" id="A0A099L5Y3"/>
<dbReference type="Gene3D" id="3.40.390.10">
    <property type="entry name" value="Collagenase (Catalytic Domain)"/>
    <property type="match status" value="1"/>
</dbReference>
<dbReference type="SUPFAM" id="SSF49299">
    <property type="entry name" value="PKD domain"/>
    <property type="match status" value="3"/>
</dbReference>
<dbReference type="InterPro" id="IPR008754">
    <property type="entry name" value="Peptidase_M43"/>
</dbReference>
<dbReference type="PANTHER" id="PTHR47466">
    <property type="match status" value="1"/>
</dbReference>
<keyword evidence="8" id="KW-1015">Disulfide bond</keyword>
<feature type="domain" description="PKD" evidence="10">
    <location>
        <begin position="617"/>
        <end position="701"/>
    </location>
</feature>
<dbReference type="GO" id="GO:0008237">
    <property type="term" value="F:metallopeptidase activity"/>
    <property type="evidence" value="ECO:0007669"/>
    <property type="project" value="UniProtKB-KW"/>
</dbReference>
<evidence type="ECO:0000256" key="6">
    <source>
        <dbReference type="ARBA" id="ARBA00022833"/>
    </source>
</evidence>
<evidence type="ECO:0000256" key="2">
    <source>
        <dbReference type="ARBA" id="ARBA00022670"/>
    </source>
</evidence>
<comment type="caution">
    <text evidence="11">The sequence shown here is derived from an EMBL/GenBank/DDBJ whole genome shotgun (WGS) entry which is preliminary data.</text>
</comment>
<evidence type="ECO:0000259" key="10">
    <source>
        <dbReference type="PROSITE" id="PS50093"/>
    </source>
</evidence>
<dbReference type="RefSeq" id="WP_033080408.1">
    <property type="nucleotide sequence ID" value="NZ_JQEC01000002.1"/>
</dbReference>
<keyword evidence="7" id="KW-0482">Metalloprotease</keyword>
<dbReference type="InterPro" id="IPR022409">
    <property type="entry name" value="PKD/Chitinase_dom"/>
</dbReference>
<keyword evidence="6" id="KW-0862">Zinc</keyword>
<dbReference type="InterPro" id="IPR045474">
    <property type="entry name" value="GEVED"/>
</dbReference>
<sequence>MSLQYKAHSLMALMLTASSTAALAGQLPTSTINNNISANSQLSESQVCGTDKNKQDWQAIQQENQLQSQLKLKKSLTSSMLKMSSQPQAQALAVNGNGVDGRYYIPVVVHVYGDQYNCTDASAYCLTESKIIDGLNKTNEDFLGTNTQDGPIAAEFAALRDNLNIEFVLAKKDPQGNVTNGIVRYPAKAGYGDGAKFDAEIAADSWDNFKYMNIYLMNDLYNDGTTSSSGVAWYPQMSMSEAGLSRVVYNGNFLGTNTGENFRSVLTHEFGHWLNLPHTFDGDVCSVHQEAFCELTGDNNCDTPQMSSSILQNNAPNCVGESTNTENFMHYSDNYAMYTQGQVSRMTAALHGGARSTLWSNSNLIAVGLDQYTSNTPHNWDGTGLDVAPTGVLLNEFTNLSALKGDTTTFEVNLPQGTEAAAIYLKGYNQDPDMYVSKGVAPSKNGDTWIADYISFKSAGTPELVAISSPSSTQPYFVTVDAFTDYSNATLEILSVDDPSLCIGCERVFLAEETNLSAIKGDAFKSYQFEVPADANRVVAVIAGGYQGDPDMYVSVNSVPTTAVADCKPFSAPRLSEYCDLGAGGGTVNVLIDPFLDYSGATFRLYYERNIDTSTGLPTAEANGAYNGVINEVISFSSAGSVDANGSIIAYSWDFGDGGTSTQANPSYAYASNGTYSATLTVTDNDNNQSSDSSIVNISATNEAPIAQMNGPFDEFVNTSIAFSSAGSIDNDGSITSYYWSFGDGSTSTLANPNHTYQTASTYPVELTVTDNDNASSTVSTTAVIKSVLVDYCAVTGNTGYEWISGVTAGGVSNNSAKEGYADFTSINMPLTVGNNAVSLTAGGNYSEHWAIWLDTNNSGTFEASEKLLSGLSGKGTVVGDLAIDNALVGLTTRMRVVMKYGSAPTSACGSIGDGEAEDYMVTIVDSGNVAPVAQANGAYVTQIGNAITFDSLGSKDTDGNIVSYFWEFGNGAQSTDANPVYAYPAVGNYTASLTVTDNDGAAHTDTASVTIEANVPSIENACLTKAAITGGSLTAGQAECLGTSSAVWLSLGDVSAHQTVSITTGHGQGNVDIIYKNGGWPSDSSFDGQSLGNGSTTTCMSLAAGNNYWSYLKVTGGASDATILVEFDSASCQ</sequence>
<dbReference type="Pfam" id="PF20009">
    <property type="entry name" value="GEVED"/>
    <property type="match status" value="1"/>
</dbReference>
<evidence type="ECO:0000256" key="8">
    <source>
        <dbReference type="ARBA" id="ARBA00023157"/>
    </source>
</evidence>
<dbReference type="GO" id="GO:0046872">
    <property type="term" value="F:metal ion binding"/>
    <property type="evidence" value="ECO:0007669"/>
    <property type="project" value="UniProtKB-KW"/>
</dbReference>
<dbReference type="CDD" id="cd00146">
    <property type="entry name" value="PKD"/>
    <property type="match status" value="3"/>
</dbReference>